<evidence type="ECO:0000256" key="1">
    <source>
        <dbReference type="ARBA" id="ARBA00023239"/>
    </source>
</evidence>
<dbReference type="PANTHER" id="PTHR42849:SF1">
    <property type="entry name" value="N-ACETYLNEURAMINATE LYASE"/>
    <property type="match status" value="1"/>
</dbReference>
<evidence type="ECO:0000313" key="3">
    <source>
        <dbReference type="EMBL" id="SVA29793.1"/>
    </source>
</evidence>
<dbReference type="PIRSF" id="PIRSF001365">
    <property type="entry name" value="DHDPS"/>
    <property type="match status" value="1"/>
</dbReference>
<reference evidence="3" key="1">
    <citation type="submission" date="2018-05" db="EMBL/GenBank/DDBJ databases">
        <authorList>
            <person name="Lanie J.A."/>
            <person name="Ng W.-L."/>
            <person name="Kazmierczak K.M."/>
            <person name="Andrzejewski T.M."/>
            <person name="Davidsen T.M."/>
            <person name="Wayne K.J."/>
            <person name="Tettelin H."/>
            <person name="Glass J.I."/>
            <person name="Rusch D."/>
            <person name="Podicherti R."/>
            <person name="Tsui H.-C.T."/>
            <person name="Winkler M.E."/>
        </authorList>
    </citation>
    <scope>NUCLEOTIDE SEQUENCE</scope>
</reference>
<name>A0A381USH3_9ZZZZ</name>
<protein>
    <recommendedName>
        <fullName evidence="4">4-hydroxy-tetrahydrodipicolinate synthase</fullName>
    </recommendedName>
</protein>
<dbReference type="EMBL" id="UINC01006813">
    <property type="protein sequence ID" value="SVA29793.1"/>
    <property type="molecule type" value="Genomic_DNA"/>
</dbReference>
<gene>
    <name evidence="3" type="ORF">METZ01_LOCUS82647</name>
</gene>
<keyword evidence="1" id="KW-0456">Lyase</keyword>
<dbReference type="GO" id="GO:0005829">
    <property type="term" value="C:cytosol"/>
    <property type="evidence" value="ECO:0007669"/>
    <property type="project" value="TreeGrafter"/>
</dbReference>
<dbReference type="SUPFAM" id="SSF51569">
    <property type="entry name" value="Aldolase"/>
    <property type="match status" value="1"/>
</dbReference>
<dbReference type="Pfam" id="PF00701">
    <property type="entry name" value="DHDPS"/>
    <property type="match status" value="1"/>
</dbReference>
<dbReference type="AlphaFoldDB" id="A0A381USH3"/>
<dbReference type="PRINTS" id="PR00146">
    <property type="entry name" value="DHPICSNTHASE"/>
</dbReference>
<dbReference type="GO" id="GO:0008747">
    <property type="term" value="F:N-acetylneuraminate lyase activity"/>
    <property type="evidence" value="ECO:0007669"/>
    <property type="project" value="TreeGrafter"/>
</dbReference>
<dbReference type="Gene3D" id="3.20.20.70">
    <property type="entry name" value="Aldolase class I"/>
    <property type="match status" value="1"/>
</dbReference>
<sequence length="298" mass="32801">MDRNSIDWHGPLVALITPFKKSGEIDKDSFCQNIDRMIKKGATGVLVAGCTGEFWALSYKEKKLLFELSVETVNGRGTVICNCSAITPEETIELTKESKNCGSDGSLILPSYFIKLTENEIINYYKNISSATSSPIIIYNIPNNAVNDITPELALELCKINNIVAIKESSGNWKNFYSTLILAKSKIRIFCGPSSVYGFPATMADADGTIDCFPNVWAPGCMDIFYKSKDGDHVEAMKLQEIGNNLTELFTSGGKTLYPSTKAAMNILGFNGGYTRPPLNDLNKNLIKDLEKGLKLIF</sequence>
<dbReference type="PANTHER" id="PTHR42849">
    <property type="entry name" value="N-ACETYLNEURAMINATE LYASE"/>
    <property type="match status" value="1"/>
</dbReference>
<accession>A0A381USH3</accession>
<dbReference type="InterPro" id="IPR013785">
    <property type="entry name" value="Aldolase_TIM"/>
</dbReference>
<dbReference type="GO" id="GO:0019262">
    <property type="term" value="P:N-acetylneuraminate catabolic process"/>
    <property type="evidence" value="ECO:0007669"/>
    <property type="project" value="TreeGrafter"/>
</dbReference>
<dbReference type="InterPro" id="IPR002220">
    <property type="entry name" value="DapA-like"/>
</dbReference>
<evidence type="ECO:0000256" key="2">
    <source>
        <dbReference type="ARBA" id="ARBA00023270"/>
    </source>
</evidence>
<dbReference type="InterPro" id="IPR020625">
    <property type="entry name" value="Schiff_base-form_aldolases_AS"/>
</dbReference>
<keyword evidence="2" id="KW-0704">Schiff base</keyword>
<evidence type="ECO:0008006" key="4">
    <source>
        <dbReference type="Google" id="ProtNLM"/>
    </source>
</evidence>
<dbReference type="PROSITE" id="PS00666">
    <property type="entry name" value="DHDPS_2"/>
    <property type="match status" value="1"/>
</dbReference>
<dbReference type="SMART" id="SM01130">
    <property type="entry name" value="DHDPS"/>
    <property type="match status" value="1"/>
</dbReference>
<dbReference type="CDD" id="cd00408">
    <property type="entry name" value="DHDPS-like"/>
    <property type="match status" value="1"/>
</dbReference>
<proteinExistence type="predicted"/>
<organism evidence="3">
    <name type="scientific">marine metagenome</name>
    <dbReference type="NCBI Taxonomy" id="408172"/>
    <lineage>
        <taxon>unclassified sequences</taxon>
        <taxon>metagenomes</taxon>
        <taxon>ecological metagenomes</taxon>
    </lineage>
</organism>